<dbReference type="EMBL" id="JADGMQ010000007">
    <property type="protein sequence ID" value="MBI1621295.1"/>
    <property type="molecule type" value="Genomic_DNA"/>
</dbReference>
<evidence type="ECO:0000313" key="3">
    <source>
        <dbReference type="Proteomes" id="UP000601789"/>
    </source>
</evidence>
<feature type="chain" id="PRO_5045129862" evidence="1">
    <location>
        <begin position="25"/>
        <end position="207"/>
    </location>
</feature>
<dbReference type="RefSeq" id="WP_198476686.1">
    <property type="nucleotide sequence ID" value="NZ_JADGMQ010000007.1"/>
</dbReference>
<dbReference type="Proteomes" id="UP000601789">
    <property type="component" value="Unassembled WGS sequence"/>
</dbReference>
<reference evidence="2 3" key="1">
    <citation type="submission" date="2020-10" db="EMBL/GenBank/DDBJ databases">
        <title>Aquamicrobium zhengzhouensis sp. nov., a exopolysaccharide producing bacterium isolated from farmland soil.</title>
        <authorList>
            <person name="Wang X."/>
        </authorList>
    </citation>
    <scope>NUCLEOTIDE SEQUENCE [LARGE SCALE GENOMIC DNA]</scope>
    <source>
        <strain evidence="3">cd-1</strain>
    </source>
</reference>
<feature type="signal peptide" evidence="1">
    <location>
        <begin position="1"/>
        <end position="24"/>
    </location>
</feature>
<keyword evidence="3" id="KW-1185">Reference proteome</keyword>
<keyword evidence="1" id="KW-0732">Signal</keyword>
<organism evidence="2 3">
    <name type="scientific">Aquamicrobium zhengzhouense</name>
    <dbReference type="NCBI Taxonomy" id="2781738"/>
    <lineage>
        <taxon>Bacteria</taxon>
        <taxon>Pseudomonadati</taxon>
        <taxon>Pseudomonadota</taxon>
        <taxon>Alphaproteobacteria</taxon>
        <taxon>Hyphomicrobiales</taxon>
        <taxon>Phyllobacteriaceae</taxon>
        <taxon>Aquamicrobium</taxon>
    </lineage>
</organism>
<comment type="caution">
    <text evidence="2">The sequence shown here is derived from an EMBL/GenBank/DDBJ whole genome shotgun (WGS) entry which is preliminary data.</text>
</comment>
<name>A0ABS0SF92_9HYPH</name>
<proteinExistence type="predicted"/>
<gene>
    <name evidence="2" type="ORF">IOD40_11540</name>
</gene>
<protein>
    <submittedName>
        <fullName evidence="2">Uncharacterized protein</fullName>
    </submittedName>
</protein>
<evidence type="ECO:0000313" key="2">
    <source>
        <dbReference type="EMBL" id="MBI1621295.1"/>
    </source>
</evidence>
<sequence>MSMRNWIFAGVAIFSIAAPGAALAQRAAGGPPDWPCVQRLVPELSASAIWRGPAIDSLDKKWWSDSEIGPLVRFAVARATSQEDALARVSAFAQQMPEEEKDTRLTMLFSGLFEKISTERTRTIDKIRSYSRGQVRQLEAIGTIVDDLEAARSAEDAEKIARLEQEIFWEKRLFDSRQASLRALCEQPYLLEERLSRLVRAMQPAKK</sequence>
<accession>A0ABS0SF92</accession>
<evidence type="ECO:0000256" key="1">
    <source>
        <dbReference type="SAM" id="SignalP"/>
    </source>
</evidence>